<dbReference type="Proteomes" id="UP000298030">
    <property type="component" value="Unassembled WGS sequence"/>
</dbReference>
<dbReference type="STRING" id="71717.A0A4Y7T734"/>
<gene>
    <name evidence="2" type="ORF">FA13DRAFT_1865527</name>
</gene>
<feature type="region of interest" description="Disordered" evidence="1">
    <location>
        <begin position="378"/>
        <end position="413"/>
    </location>
</feature>
<evidence type="ECO:0000313" key="2">
    <source>
        <dbReference type="EMBL" id="TEB29359.1"/>
    </source>
</evidence>
<comment type="caution">
    <text evidence="2">The sequence shown here is derived from an EMBL/GenBank/DDBJ whole genome shotgun (WGS) entry which is preliminary data.</text>
</comment>
<proteinExistence type="predicted"/>
<feature type="region of interest" description="Disordered" evidence="1">
    <location>
        <begin position="436"/>
        <end position="571"/>
    </location>
</feature>
<keyword evidence="3" id="KW-1185">Reference proteome</keyword>
<feature type="compositionally biased region" description="Basic and acidic residues" evidence="1">
    <location>
        <begin position="475"/>
        <end position="489"/>
    </location>
</feature>
<name>A0A4Y7T734_COPMI</name>
<accession>A0A4Y7T734</accession>
<dbReference type="AlphaFoldDB" id="A0A4Y7T734"/>
<dbReference type="EMBL" id="QPFP01000028">
    <property type="protein sequence ID" value="TEB29359.1"/>
    <property type="molecule type" value="Genomic_DNA"/>
</dbReference>
<dbReference type="OrthoDB" id="3054100at2759"/>
<feature type="compositionally biased region" description="Low complexity" evidence="1">
    <location>
        <begin position="540"/>
        <end position="554"/>
    </location>
</feature>
<evidence type="ECO:0000256" key="1">
    <source>
        <dbReference type="SAM" id="MobiDB-lite"/>
    </source>
</evidence>
<feature type="compositionally biased region" description="Pro residues" evidence="1">
    <location>
        <begin position="509"/>
        <end position="521"/>
    </location>
</feature>
<feature type="compositionally biased region" description="Low complexity" evidence="1">
    <location>
        <begin position="522"/>
        <end position="532"/>
    </location>
</feature>
<reference evidence="2 3" key="1">
    <citation type="journal article" date="2019" name="Nat. Ecol. Evol.">
        <title>Megaphylogeny resolves global patterns of mushroom evolution.</title>
        <authorList>
            <person name="Varga T."/>
            <person name="Krizsan K."/>
            <person name="Foldi C."/>
            <person name="Dima B."/>
            <person name="Sanchez-Garcia M."/>
            <person name="Sanchez-Ramirez S."/>
            <person name="Szollosi G.J."/>
            <person name="Szarkandi J.G."/>
            <person name="Papp V."/>
            <person name="Albert L."/>
            <person name="Andreopoulos W."/>
            <person name="Angelini C."/>
            <person name="Antonin V."/>
            <person name="Barry K.W."/>
            <person name="Bougher N.L."/>
            <person name="Buchanan P."/>
            <person name="Buyck B."/>
            <person name="Bense V."/>
            <person name="Catcheside P."/>
            <person name="Chovatia M."/>
            <person name="Cooper J."/>
            <person name="Damon W."/>
            <person name="Desjardin D."/>
            <person name="Finy P."/>
            <person name="Geml J."/>
            <person name="Haridas S."/>
            <person name="Hughes K."/>
            <person name="Justo A."/>
            <person name="Karasinski D."/>
            <person name="Kautmanova I."/>
            <person name="Kiss B."/>
            <person name="Kocsube S."/>
            <person name="Kotiranta H."/>
            <person name="LaButti K.M."/>
            <person name="Lechner B.E."/>
            <person name="Liimatainen K."/>
            <person name="Lipzen A."/>
            <person name="Lukacs Z."/>
            <person name="Mihaltcheva S."/>
            <person name="Morgado L.N."/>
            <person name="Niskanen T."/>
            <person name="Noordeloos M.E."/>
            <person name="Ohm R.A."/>
            <person name="Ortiz-Santana B."/>
            <person name="Ovrebo C."/>
            <person name="Racz N."/>
            <person name="Riley R."/>
            <person name="Savchenko A."/>
            <person name="Shiryaev A."/>
            <person name="Soop K."/>
            <person name="Spirin V."/>
            <person name="Szebenyi C."/>
            <person name="Tomsovsky M."/>
            <person name="Tulloss R.E."/>
            <person name="Uehling J."/>
            <person name="Grigoriev I.V."/>
            <person name="Vagvolgyi C."/>
            <person name="Papp T."/>
            <person name="Martin F.M."/>
            <person name="Miettinen O."/>
            <person name="Hibbett D.S."/>
            <person name="Nagy L.G."/>
        </authorList>
    </citation>
    <scope>NUCLEOTIDE SEQUENCE [LARGE SCALE GENOMIC DNA]</scope>
    <source>
        <strain evidence="2 3">FP101781</strain>
    </source>
</reference>
<organism evidence="2 3">
    <name type="scientific">Coprinellus micaceus</name>
    <name type="common">Glistening ink-cap mushroom</name>
    <name type="synonym">Coprinus micaceus</name>
    <dbReference type="NCBI Taxonomy" id="71717"/>
    <lineage>
        <taxon>Eukaryota</taxon>
        <taxon>Fungi</taxon>
        <taxon>Dikarya</taxon>
        <taxon>Basidiomycota</taxon>
        <taxon>Agaricomycotina</taxon>
        <taxon>Agaricomycetes</taxon>
        <taxon>Agaricomycetidae</taxon>
        <taxon>Agaricales</taxon>
        <taxon>Agaricineae</taxon>
        <taxon>Psathyrellaceae</taxon>
        <taxon>Coprinellus</taxon>
    </lineage>
</organism>
<protein>
    <submittedName>
        <fullName evidence="2">Uncharacterized protein</fullName>
    </submittedName>
</protein>
<evidence type="ECO:0000313" key="3">
    <source>
        <dbReference type="Proteomes" id="UP000298030"/>
    </source>
</evidence>
<sequence>MAPGSWATPAEREFLASLIPEYEACQVKRRYKAFWQRLDAEFLVKFPVLEKLFPDRSVKAHDLQPHEKEIYAAAVLKQQQEWYRWQLSPRSRSAGSVITKKDLQSIYCGRTRNRKPYEVFAKLYSKEVDEAKEARCEAQGITGRKRLSVWQSVSKELYDSSSREKKEAVRKAIEKEDLQEWESADAPIQYLRYLKKLPALLDATINPAVRRAGALAFVTVAAPDPEQNGKVVCKSSAFSFQFGNRPGTPLFAEVWEGHSGVFVEELSQFVRRHEFPPDVCAARSLRKSHEEVQGSGAEACRLSGAPSPEFPTAQVSASAVVTQAAPTQTLGEAPAGNRLQQAYIIGTSSTSASARSTFPLRNALHTASFIACCDRNDSQRRPLSHEPAAQGTPPSSTCARPLPAPPSRARNNFFEPHSASECYFRYPLGPTVAGSRTLGTVGEGEGFEGDSSGQSAGWESTDEMDDAAGEAAPRLGERLGLEAEPRDDPTAPTNAPVTRSKPHPLARPSSPPPPSPRPPSSPSTSGPPNRSGSFRRMRSHSVSWSSDSGESSQRLSAPAPADIPAGSSPLSDDAAATVREILLWGLTRLTLPTRRRSVHCWQLTGQKGAAAKRGGLSLPNVTGNAGSLAPTLPRRQHGTIEFSRSVRASASRWLMRVARQRRVVSRTAFRGGFVSRTYGARGGAIFLTRGCFPRFPYGSRLERRRGAISNRLLGLGGGRYSLASDVRAVHWLQQAGISYIQTLSTQIAALTDFILPAEPPTAIPVFRTVQGYGTNTVTLLSSKATPLWYMLGGGNSGAWGACPTQAGA</sequence>